<evidence type="ECO:0000313" key="2">
    <source>
        <dbReference type="Proteomes" id="UP000278062"/>
    </source>
</evidence>
<accession>A0A3M3S0W8</accession>
<comment type="caution">
    <text evidence="1">The sequence shown here is derived from an EMBL/GenBank/DDBJ whole genome shotgun (WGS) entry which is preliminary data.</text>
</comment>
<evidence type="ECO:0000313" key="1">
    <source>
        <dbReference type="EMBL" id="RMO02361.1"/>
    </source>
</evidence>
<proteinExistence type="predicted"/>
<name>A0A3M3S0W8_9PSED</name>
<dbReference type="AlphaFoldDB" id="A0A3M3S0W8"/>
<sequence>MCIQVKCVPTQTALFRENLSPRPKAVRRYDTGHAEFNLMTLNTCLIRPKAIG</sequence>
<organism evidence="1 2">
    <name type="scientific">Pseudomonas syringae pv. apii</name>
    <dbReference type="NCBI Taxonomy" id="81036"/>
    <lineage>
        <taxon>Bacteria</taxon>
        <taxon>Pseudomonadati</taxon>
        <taxon>Pseudomonadota</taxon>
        <taxon>Gammaproteobacteria</taxon>
        <taxon>Pseudomonadales</taxon>
        <taxon>Pseudomonadaceae</taxon>
        <taxon>Pseudomonas</taxon>
    </lineage>
</organism>
<dbReference type="Proteomes" id="UP000278062">
    <property type="component" value="Unassembled WGS sequence"/>
</dbReference>
<reference evidence="1 2" key="1">
    <citation type="submission" date="2018-08" db="EMBL/GenBank/DDBJ databases">
        <title>Recombination of ecologically and evolutionarily significant loci maintains genetic cohesion in the Pseudomonas syringae species complex.</title>
        <authorList>
            <person name="Dillon M."/>
            <person name="Thakur S."/>
            <person name="Almeida R.N.D."/>
            <person name="Weir B.S."/>
            <person name="Guttman D.S."/>
        </authorList>
    </citation>
    <scope>NUCLEOTIDE SEQUENCE [LARGE SCALE GENOMIC DNA]</scope>
    <source>
        <strain evidence="1 2">1089_5</strain>
    </source>
</reference>
<dbReference type="EMBL" id="RBPL01000016">
    <property type="protein sequence ID" value="RMO02361.1"/>
    <property type="molecule type" value="Genomic_DNA"/>
</dbReference>
<gene>
    <name evidence="1" type="ORF">ALQ49_200083</name>
</gene>
<protein>
    <submittedName>
        <fullName evidence="1">Uncharacterized protein</fullName>
    </submittedName>
</protein>